<evidence type="ECO:0000313" key="1">
    <source>
        <dbReference type="EMBL" id="KAJ1126364.1"/>
    </source>
</evidence>
<evidence type="ECO:0000313" key="2">
    <source>
        <dbReference type="Proteomes" id="UP001066276"/>
    </source>
</evidence>
<dbReference type="AlphaFoldDB" id="A0AAV7PHN6"/>
<dbReference type="EMBL" id="JANPWB010000011">
    <property type="protein sequence ID" value="KAJ1126364.1"/>
    <property type="molecule type" value="Genomic_DNA"/>
</dbReference>
<accession>A0AAV7PHN6</accession>
<protein>
    <submittedName>
        <fullName evidence="1">Uncharacterized protein</fullName>
    </submittedName>
</protein>
<keyword evidence="2" id="KW-1185">Reference proteome</keyword>
<organism evidence="1 2">
    <name type="scientific">Pleurodeles waltl</name>
    <name type="common">Iberian ribbed newt</name>
    <dbReference type="NCBI Taxonomy" id="8319"/>
    <lineage>
        <taxon>Eukaryota</taxon>
        <taxon>Metazoa</taxon>
        <taxon>Chordata</taxon>
        <taxon>Craniata</taxon>
        <taxon>Vertebrata</taxon>
        <taxon>Euteleostomi</taxon>
        <taxon>Amphibia</taxon>
        <taxon>Batrachia</taxon>
        <taxon>Caudata</taxon>
        <taxon>Salamandroidea</taxon>
        <taxon>Salamandridae</taxon>
        <taxon>Pleurodelinae</taxon>
        <taxon>Pleurodeles</taxon>
    </lineage>
</organism>
<name>A0AAV7PHN6_PLEWA</name>
<gene>
    <name evidence="1" type="ORF">NDU88_004772</name>
</gene>
<sequence>MRIRQAVTERSECWAVMRLRWCDQSKRGFQRIEKVDEELRLPYDSILYDSFYCYITSDVTEAEACQTLGTWLYV</sequence>
<proteinExistence type="predicted"/>
<reference evidence="1" key="1">
    <citation type="journal article" date="2022" name="bioRxiv">
        <title>Sequencing and chromosome-scale assembly of the giantPleurodeles waltlgenome.</title>
        <authorList>
            <person name="Brown T."/>
            <person name="Elewa A."/>
            <person name="Iarovenko S."/>
            <person name="Subramanian E."/>
            <person name="Araus A.J."/>
            <person name="Petzold A."/>
            <person name="Susuki M."/>
            <person name="Suzuki K.-i.T."/>
            <person name="Hayashi T."/>
            <person name="Toyoda A."/>
            <person name="Oliveira C."/>
            <person name="Osipova E."/>
            <person name="Leigh N.D."/>
            <person name="Simon A."/>
            <person name="Yun M.H."/>
        </authorList>
    </citation>
    <scope>NUCLEOTIDE SEQUENCE</scope>
    <source>
        <strain evidence="1">20211129_DDA</strain>
        <tissue evidence="1">Liver</tissue>
    </source>
</reference>
<comment type="caution">
    <text evidence="1">The sequence shown here is derived from an EMBL/GenBank/DDBJ whole genome shotgun (WGS) entry which is preliminary data.</text>
</comment>
<dbReference type="Proteomes" id="UP001066276">
    <property type="component" value="Chromosome 7"/>
</dbReference>